<keyword evidence="8 9" id="KW-0472">Membrane</keyword>
<dbReference type="SFLD" id="SFLDG00002">
    <property type="entry name" value="C1.7:_P-type_atpase_like"/>
    <property type="match status" value="1"/>
</dbReference>
<feature type="transmembrane region" description="Helical" evidence="9">
    <location>
        <begin position="780"/>
        <end position="802"/>
    </location>
</feature>
<dbReference type="GeneID" id="41331658"/>
<dbReference type="InterPro" id="IPR004014">
    <property type="entry name" value="ATPase_P-typ_cation-transptr_N"/>
</dbReference>
<dbReference type="GO" id="GO:0036376">
    <property type="term" value="P:sodium ion export across plasma membrane"/>
    <property type="evidence" value="ECO:0007669"/>
    <property type="project" value="TreeGrafter"/>
</dbReference>
<evidence type="ECO:0000256" key="7">
    <source>
        <dbReference type="ARBA" id="ARBA00022989"/>
    </source>
</evidence>
<dbReference type="Pfam" id="PF00690">
    <property type="entry name" value="Cation_ATPase_N"/>
    <property type="match status" value="1"/>
</dbReference>
<protein>
    <submittedName>
        <fullName evidence="11">Cation-translocating P-type ATPase</fullName>
    </submittedName>
</protein>
<dbReference type="SUPFAM" id="SSF56784">
    <property type="entry name" value="HAD-like"/>
    <property type="match status" value="1"/>
</dbReference>
<dbReference type="InterPro" id="IPR018303">
    <property type="entry name" value="ATPase_P-typ_P_site"/>
</dbReference>
<evidence type="ECO:0000256" key="3">
    <source>
        <dbReference type="ARBA" id="ARBA00022692"/>
    </source>
</evidence>
<dbReference type="InterPro" id="IPR006068">
    <property type="entry name" value="ATPase_P-typ_cation-transptr_C"/>
</dbReference>
<feature type="transmembrane region" description="Helical" evidence="9">
    <location>
        <begin position="280"/>
        <end position="307"/>
    </location>
</feature>
<keyword evidence="2" id="KW-1003">Cell membrane</keyword>
<evidence type="ECO:0000256" key="4">
    <source>
        <dbReference type="ARBA" id="ARBA00022741"/>
    </source>
</evidence>
<dbReference type="AlphaFoldDB" id="A0A5B9DFP6"/>
<reference evidence="11 12" key="2">
    <citation type="journal article" date="2024" name="Int. J. Syst. Evol. Microbiol.">
        <title>Promethearchaeum syntrophicum gen. nov., sp. nov., an anaerobic, obligately syntrophic archaeon, the first isolate of the lineage 'Asgard' archaea, and proposal of the new archaeal phylum Promethearchaeota phyl. nov. and kingdom Promethearchaeati regn. nov.</title>
        <authorList>
            <person name="Imachi H."/>
            <person name="Nobu M.K."/>
            <person name="Kato S."/>
            <person name="Takaki Y."/>
            <person name="Miyazaki M."/>
            <person name="Miyata M."/>
            <person name="Ogawara M."/>
            <person name="Saito Y."/>
            <person name="Sakai S."/>
            <person name="Tahara Y.O."/>
            <person name="Takano Y."/>
            <person name="Tasumi E."/>
            <person name="Uematsu K."/>
            <person name="Yoshimura T."/>
            <person name="Itoh T."/>
            <person name="Ohkuma M."/>
            <person name="Takai K."/>
        </authorList>
    </citation>
    <scope>NUCLEOTIDE SEQUENCE [LARGE SCALE GENOMIC DNA]</scope>
    <source>
        <strain evidence="11 12">MK-D1</strain>
    </source>
</reference>
<dbReference type="GO" id="GO:0006883">
    <property type="term" value="P:intracellular sodium ion homeostasis"/>
    <property type="evidence" value="ECO:0007669"/>
    <property type="project" value="TreeGrafter"/>
</dbReference>
<feature type="domain" description="Cation-transporting P-type ATPase N-terminal" evidence="10">
    <location>
        <begin position="2"/>
        <end position="74"/>
    </location>
</feature>
<dbReference type="SFLD" id="SFLDF00027">
    <property type="entry name" value="p-type_atpase"/>
    <property type="match status" value="1"/>
</dbReference>
<feature type="transmembrane region" description="Helical" evidence="9">
    <location>
        <begin position="80"/>
        <end position="102"/>
    </location>
</feature>
<dbReference type="InterPro" id="IPR023299">
    <property type="entry name" value="ATPase_P-typ_cyto_dom_N"/>
</dbReference>
<dbReference type="Pfam" id="PF00689">
    <property type="entry name" value="Cation_ATPase_C"/>
    <property type="match status" value="1"/>
</dbReference>
<keyword evidence="3 9" id="KW-0812">Transmembrane</keyword>
<evidence type="ECO:0000256" key="5">
    <source>
        <dbReference type="ARBA" id="ARBA00022840"/>
    </source>
</evidence>
<sequence>MDAYNLSIQDIFEQLKTSKEGLTEEKVQNIRKLSGNNILPKKKVNFYQKYIKPSFNLMIIILLIAAFAQLYMAYSSNGTAVDYVSPIIILVILGINIMIAMIQQRKVEKTLEALEQLTSFKANVFRNGTIEEIEMKNLVPGDILELKQGDYIGADCRLFQENDLTIIESNLTGEPTAVEKITEKIEGSNLPIQDQRNMLFSSTFVTSGNGRAIVTAIGTETQIGIISKGIATKESRDIPLNKAMNKMSTVFGLIVIGIIILIFLYRYFTLPADELQGEIPWLVSLAVAAIPFNFPIITTIILLTGALKLGKNQAIVRHLNSIETMGRLNFICSDKTGTLTQNQMTVQKIFIDNKILEVTGVGYKNNGDILNNGQKYIVEQNNNLKNLVFNGMINNNAEFREETISLKNGSTQVIKVVGLPTEGALLTLGQKAGFDYSKVRSNYEIIKELSFTSERKIMSKIVKSEDSYICFSKGAPEKIPKICDYIFVKNNLVPITEELKFDIIQKMEDFATKGYRTLGFAQKPLSSDDIMNIENISYEEIENHLVFIGFVAILDPPRSDVKQAIKICQGAGINIAMITGDHSLTAKSIAKELNIFKLGDYSVSGNEIKTISTEKIAQTRVFSRVAPEDKETIVKALQQEGYIVAMTGDGVNDALALENADVGIAMGISGTDVAKNAADLILTDDSFSTIETAIFHGRGLFGNIRSNIVFLLVILFSEMIVLSLVYLIFDYQIFNPLQLVILYGSIHFFPPFGLMFDKYDERIMKEPPKDPKEPLINKKYLLMMILQITTIAIVIITLWLMIMNDGIPIFDENLIDPRFTPPWDVEGERIGYVFERLPYSFSDEENINFELLREWKAQTVCLVSLFFSEIWMAYEARSIKVGIFKGSKNITLFILIAFVVGILLLITIWDFAQYYLVILTLSPWDWLIAFGASLIVLIVSEFYKKIE</sequence>
<feature type="transmembrane region" description="Helical" evidence="9">
    <location>
        <begin position="890"/>
        <end position="912"/>
    </location>
</feature>
<evidence type="ECO:0000313" key="11">
    <source>
        <dbReference type="EMBL" id="QEE17851.1"/>
    </source>
</evidence>
<evidence type="ECO:0000256" key="1">
    <source>
        <dbReference type="ARBA" id="ARBA00004651"/>
    </source>
</evidence>
<dbReference type="InterPro" id="IPR023298">
    <property type="entry name" value="ATPase_P-typ_TM_dom_sf"/>
</dbReference>
<dbReference type="InterPro" id="IPR008250">
    <property type="entry name" value="ATPase_P-typ_transduc_dom_A_sf"/>
</dbReference>
<feature type="transmembrane region" description="Helical" evidence="9">
    <location>
        <begin position="708"/>
        <end position="729"/>
    </location>
</feature>
<dbReference type="GO" id="GO:0005886">
    <property type="term" value="C:plasma membrane"/>
    <property type="evidence" value="ECO:0007669"/>
    <property type="project" value="UniProtKB-SubCell"/>
</dbReference>
<dbReference type="OrthoDB" id="146001at2157"/>
<evidence type="ECO:0000256" key="2">
    <source>
        <dbReference type="ARBA" id="ARBA00022475"/>
    </source>
</evidence>
<dbReference type="Pfam" id="PF00122">
    <property type="entry name" value="E1-E2_ATPase"/>
    <property type="match status" value="1"/>
</dbReference>
<dbReference type="KEGG" id="psyt:DSAG12_03689"/>
<gene>
    <name evidence="11" type="ORF">DSAG12_03689</name>
</gene>
<dbReference type="InterPro" id="IPR023214">
    <property type="entry name" value="HAD_sf"/>
</dbReference>
<dbReference type="GO" id="GO:0016887">
    <property type="term" value="F:ATP hydrolysis activity"/>
    <property type="evidence" value="ECO:0007669"/>
    <property type="project" value="InterPro"/>
</dbReference>
<evidence type="ECO:0000256" key="9">
    <source>
        <dbReference type="SAM" id="Phobius"/>
    </source>
</evidence>
<dbReference type="PANTHER" id="PTHR43294:SF21">
    <property type="entry name" value="CATION TRANSPORTING ATPASE"/>
    <property type="match status" value="1"/>
</dbReference>
<dbReference type="SUPFAM" id="SSF81660">
    <property type="entry name" value="Metal cation-transporting ATPase, ATP-binding domain N"/>
    <property type="match status" value="1"/>
</dbReference>
<organism evidence="11 12">
    <name type="scientific">Promethearchaeum syntrophicum</name>
    <dbReference type="NCBI Taxonomy" id="2594042"/>
    <lineage>
        <taxon>Archaea</taxon>
        <taxon>Promethearchaeati</taxon>
        <taxon>Promethearchaeota</taxon>
        <taxon>Promethearchaeia</taxon>
        <taxon>Promethearchaeales</taxon>
        <taxon>Promethearchaeaceae</taxon>
        <taxon>Promethearchaeum</taxon>
    </lineage>
</organism>
<dbReference type="Proteomes" id="UP000321408">
    <property type="component" value="Chromosome"/>
</dbReference>
<keyword evidence="12" id="KW-1185">Reference proteome</keyword>
<feature type="transmembrane region" description="Helical" evidence="9">
    <location>
        <begin position="741"/>
        <end position="759"/>
    </location>
</feature>
<dbReference type="SFLD" id="SFLDS00003">
    <property type="entry name" value="Haloacid_Dehalogenase"/>
    <property type="match status" value="1"/>
</dbReference>
<dbReference type="PRINTS" id="PR00120">
    <property type="entry name" value="HATPASE"/>
</dbReference>
<dbReference type="GO" id="GO:0030007">
    <property type="term" value="P:intracellular potassium ion homeostasis"/>
    <property type="evidence" value="ECO:0007669"/>
    <property type="project" value="TreeGrafter"/>
</dbReference>
<dbReference type="Gene3D" id="2.70.150.10">
    <property type="entry name" value="Calcium-transporting ATPase, cytoplasmic transduction domain A"/>
    <property type="match status" value="1"/>
</dbReference>
<feature type="transmembrane region" description="Helical" evidence="9">
    <location>
        <begin position="924"/>
        <end position="943"/>
    </location>
</feature>
<dbReference type="PROSITE" id="PS00154">
    <property type="entry name" value="ATPASE_E1_E2"/>
    <property type="match status" value="1"/>
</dbReference>
<dbReference type="InterPro" id="IPR059000">
    <property type="entry name" value="ATPase_P-type_domA"/>
</dbReference>
<proteinExistence type="predicted"/>
<evidence type="ECO:0000256" key="8">
    <source>
        <dbReference type="ARBA" id="ARBA00023136"/>
    </source>
</evidence>
<dbReference type="RefSeq" id="WP_147664734.1">
    <property type="nucleotide sequence ID" value="NZ_CP042905.2"/>
</dbReference>
<dbReference type="GO" id="GO:1902600">
    <property type="term" value="P:proton transmembrane transport"/>
    <property type="evidence" value="ECO:0007669"/>
    <property type="project" value="TreeGrafter"/>
</dbReference>
<dbReference type="InterPro" id="IPR050510">
    <property type="entry name" value="Cation_transp_ATPase_P-type"/>
</dbReference>
<keyword evidence="5" id="KW-0067">ATP-binding</keyword>
<reference evidence="11 12" key="1">
    <citation type="journal article" date="2020" name="Nature">
        <title>Isolation of an archaeon at the prokaryote-eukaryote interface.</title>
        <authorList>
            <person name="Imachi H."/>
            <person name="Nobu M.K."/>
            <person name="Nakahara N."/>
            <person name="Morono Y."/>
            <person name="Ogawara M."/>
            <person name="Takaki Y."/>
            <person name="Takano Y."/>
            <person name="Uematsu K."/>
            <person name="Ikuta T."/>
            <person name="Ito M."/>
            <person name="Matsui Y."/>
            <person name="Miyazaki M."/>
            <person name="Murata K."/>
            <person name="Saito Y."/>
            <person name="Sakai S."/>
            <person name="Song C."/>
            <person name="Tasumi E."/>
            <person name="Yamanaka Y."/>
            <person name="Yamaguchi T."/>
            <person name="Kamagata Y."/>
            <person name="Tamaki H."/>
            <person name="Takai K."/>
        </authorList>
    </citation>
    <scope>NUCLEOTIDE SEQUENCE [LARGE SCALE GENOMIC DNA]</scope>
    <source>
        <strain evidence="11 12">MK-D1</strain>
    </source>
</reference>
<evidence type="ECO:0000256" key="6">
    <source>
        <dbReference type="ARBA" id="ARBA00022967"/>
    </source>
</evidence>
<keyword evidence="7 9" id="KW-1133">Transmembrane helix</keyword>
<dbReference type="PRINTS" id="PR00119">
    <property type="entry name" value="CATATPASE"/>
</dbReference>
<dbReference type="Gene3D" id="3.40.50.1000">
    <property type="entry name" value="HAD superfamily/HAD-like"/>
    <property type="match status" value="1"/>
</dbReference>
<keyword evidence="4" id="KW-0547">Nucleotide-binding</keyword>
<dbReference type="Pfam" id="PF13246">
    <property type="entry name" value="Cation_ATPase"/>
    <property type="match status" value="1"/>
</dbReference>
<feature type="transmembrane region" description="Helical" evidence="9">
    <location>
        <begin position="250"/>
        <end position="268"/>
    </location>
</feature>
<name>A0A5B9DFP6_9ARCH</name>
<dbReference type="Gene3D" id="3.40.1110.10">
    <property type="entry name" value="Calcium-transporting ATPase, cytoplasmic domain N"/>
    <property type="match status" value="1"/>
</dbReference>
<comment type="subcellular location">
    <subcellularLocation>
        <location evidence="1">Cell membrane</location>
        <topology evidence="1">Multi-pass membrane protein</topology>
    </subcellularLocation>
</comment>
<dbReference type="SUPFAM" id="SSF81653">
    <property type="entry name" value="Calcium ATPase, transduction domain A"/>
    <property type="match status" value="1"/>
</dbReference>
<dbReference type="FunFam" id="3.40.50.1000:FF:000001">
    <property type="entry name" value="Phospholipid-transporting ATPase IC"/>
    <property type="match status" value="1"/>
</dbReference>
<dbReference type="GO" id="GO:0005391">
    <property type="term" value="F:P-type sodium:potassium-exchanging transporter activity"/>
    <property type="evidence" value="ECO:0007669"/>
    <property type="project" value="TreeGrafter"/>
</dbReference>
<feature type="transmembrane region" description="Helical" evidence="9">
    <location>
        <begin position="55"/>
        <end position="74"/>
    </location>
</feature>
<dbReference type="GO" id="GO:1990573">
    <property type="term" value="P:potassium ion import across plasma membrane"/>
    <property type="evidence" value="ECO:0007669"/>
    <property type="project" value="TreeGrafter"/>
</dbReference>
<dbReference type="SMART" id="SM00831">
    <property type="entry name" value="Cation_ATPase_N"/>
    <property type="match status" value="1"/>
</dbReference>
<dbReference type="GO" id="GO:0005524">
    <property type="term" value="F:ATP binding"/>
    <property type="evidence" value="ECO:0007669"/>
    <property type="project" value="UniProtKB-KW"/>
</dbReference>
<dbReference type="SUPFAM" id="SSF81665">
    <property type="entry name" value="Calcium ATPase, transmembrane domain M"/>
    <property type="match status" value="1"/>
</dbReference>
<dbReference type="NCBIfam" id="TIGR01494">
    <property type="entry name" value="ATPase_P-type"/>
    <property type="match status" value="2"/>
</dbReference>
<dbReference type="InterPro" id="IPR044492">
    <property type="entry name" value="P_typ_ATPase_HD_dom"/>
</dbReference>
<evidence type="ECO:0000259" key="10">
    <source>
        <dbReference type="SMART" id="SM00831"/>
    </source>
</evidence>
<evidence type="ECO:0000313" key="12">
    <source>
        <dbReference type="Proteomes" id="UP000321408"/>
    </source>
</evidence>
<dbReference type="InterPro" id="IPR036412">
    <property type="entry name" value="HAD-like_sf"/>
</dbReference>
<dbReference type="Gene3D" id="1.20.1110.10">
    <property type="entry name" value="Calcium-transporting ATPase, transmembrane domain"/>
    <property type="match status" value="1"/>
</dbReference>
<accession>A0A5B9DFP6</accession>
<dbReference type="PANTHER" id="PTHR43294">
    <property type="entry name" value="SODIUM/POTASSIUM-TRANSPORTING ATPASE SUBUNIT ALPHA"/>
    <property type="match status" value="1"/>
</dbReference>
<dbReference type="EMBL" id="CP042905">
    <property type="protein sequence ID" value="QEE17851.1"/>
    <property type="molecule type" value="Genomic_DNA"/>
</dbReference>
<keyword evidence="6" id="KW-1278">Translocase</keyword>
<dbReference type="InterPro" id="IPR001757">
    <property type="entry name" value="P_typ_ATPase"/>
</dbReference>